<dbReference type="GO" id="GO:0016567">
    <property type="term" value="P:protein ubiquitination"/>
    <property type="evidence" value="ECO:0007669"/>
    <property type="project" value="UniProtKB-UniPathway"/>
</dbReference>
<evidence type="ECO:0000313" key="5">
    <source>
        <dbReference type="EMBL" id="KAB1202119.1"/>
    </source>
</evidence>
<sequence length="219" mass="24387">MFVGANASGLTVSHHCSSSSAENVYSDRFYRRAKKPALVGIVAEGEGSELGRSLPIPLPKKKFHIADDIFSKLLTGVLQAKDDKAHREMKSLISRLLREDATNGSDMLDVSKDVLYNLCHRCLSSLLLCLSEATCVDKRRDRGALMGEIAREADNMQCIVDILIDKKVGDEFVKLWADQKELAVLHSKIPTMYRHEISRITALLCVAIRRGHILVPKET</sequence>
<name>A0A6A1UP75_9ROSI</name>
<dbReference type="InterPro" id="IPR038920">
    <property type="entry name" value="At3g05675-like"/>
</dbReference>
<dbReference type="EMBL" id="RXIC02000026">
    <property type="protein sequence ID" value="KAB1202119.1"/>
    <property type="molecule type" value="Genomic_DNA"/>
</dbReference>
<dbReference type="PANTHER" id="PTHR31060">
    <property type="entry name" value="OSJNBA0011J08.25 PROTEIN-RELATED"/>
    <property type="match status" value="1"/>
</dbReference>
<dbReference type="Pfam" id="PF25553">
    <property type="entry name" value="BTB-POZ_ANK-like"/>
    <property type="match status" value="1"/>
</dbReference>
<proteinExistence type="predicted"/>
<evidence type="ECO:0000256" key="2">
    <source>
        <dbReference type="ARBA" id="ARBA00004906"/>
    </source>
</evidence>
<gene>
    <name evidence="5" type="ORF">CJ030_MR8G002376</name>
</gene>
<evidence type="ECO:0000256" key="3">
    <source>
        <dbReference type="ARBA" id="ARBA00022786"/>
    </source>
</evidence>
<organism evidence="5 6">
    <name type="scientific">Morella rubra</name>
    <name type="common">Chinese bayberry</name>
    <dbReference type="NCBI Taxonomy" id="262757"/>
    <lineage>
        <taxon>Eukaryota</taxon>
        <taxon>Viridiplantae</taxon>
        <taxon>Streptophyta</taxon>
        <taxon>Embryophyta</taxon>
        <taxon>Tracheophyta</taxon>
        <taxon>Spermatophyta</taxon>
        <taxon>Magnoliopsida</taxon>
        <taxon>eudicotyledons</taxon>
        <taxon>Gunneridae</taxon>
        <taxon>Pentapetalae</taxon>
        <taxon>rosids</taxon>
        <taxon>fabids</taxon>
        <taxon>Fagales</taxon>
        <taxon>Myricaceae</taxon>
        <taxon>Morella</taxon>
    </lineage>
</organism>
<evidence type="ECO:0000313" key="6">
    <source>
        <dbReference type="Proteomes" id="UP000516437"/>
    </source>
</evidence>
<evidence type="ECO:0000259" key="4">
    <source>
        <dbReference type="Pfam" id="PF25553"/>
    </source>
</evidence>
<comment type="caution">
    <text evidence="5">The sequence shown here is derived from an EMBL/GenBank/DDBJ whole genome shotgun (WGS) entry which is preliminary data.</text>
</comment>
<dbReference type="OrthoDB" id="1712049at2759"/>
<dbReference type="PANTHER" id="PTHR31060:SF32">
    <property type="entry name" value="BTB_POZ DOMAIN PLANT PROTEIN"/>
    <property type="match status" value="1"/>
</dbReference>
<reference evidence="5 6" key="1">
    <citation type="journal article" date="2019" name="Plant Biotechnol. J.">
        <title>The red bayberry genome and genetic basis of sex determination.</title>
        <authorList>
            <person name="Jia H.M."/>
            <person name="Jia H.J."/>
            <person name="Cai Q.L."/>
            <person name="Wang Y."/>
            <person name="Zhao H.B."/>
            <person name="Yang W.F."/>
            <person name="Wang G.Y."/>
            <person name="Li Y.H."/>
            <person name="Zhan D.L."/>
            <person name="Shen Y.T."/>
            <person name="Niu Q.F."/>
            <person name="Chang L."/>
            <person name="Qiu J."/>
            <person name="Zhao L."/>
            <person name="Xie H.B."/>
            <person name="Fu W.Y."/>
            <person name="Jin J."/>
            <person name="Li X.W."/>
            <person name="Jiao Y."/>
            <person name="Zhou C.C."/>
            <person name="Tu T."/>
            <person name="Chai C.Y."/>
            <person name="Gao J.L."/>
            <person name="Fan L.J."/>
            <person name="van de Weg E."/>
            <person name="Wang J.Y."/>
            <person name="Gao Z.S."/>
        </authorList>
    </citation>
    <scope>NUCLEOTIDE SEQUENCE [LARGE SCALE GENOMIC DNA]</scope>
    <source>
        <tissue evidence="5">Leaves</tissue>
    </source>
</reference>
<dbReference type="UniPathway" id="UPA00143"/>
<feature type="domain" description="At3g05675-like ankyrin-like" evidence="4">
    <location>
        <begin position="67"/>
        <end position="215"/>
    </location>
</feature>
<protein>
    <recommendedName>
        <fullName evidence="4">At3g05675-like ankyrin-like domain-containing protein</fullName>
    </recommendedName>
</protein>
<dbReference type="InterPro" id="IPR058039">
    <property type="entry name" value="At3g05675-like_ankyrin"/>
</dbReference>
<keyword evidence="3" id="KW-0833">Ubl conjugation pathway</keyword>
<comment type="pathway">
    <text evidence="2">Protein modification; protein ubiquitination.</text>
</comment>
<dbReference type="Proteomes" id="UP000516437">
    <property type="component" value="Chromosome 8"/>
</dbReference>
<comment type="function">
    <text evidence="1">May act as a substrate-specific adapter of an E3 ubiquitin-protein ligase complex (CUL3-RBX1-BTB) which mediates the ubiquitination and subsequent proteasomal degradation of target proteins.</text>
</comment>
<dbReference type="AlphaFoldDB" id="A0A6A1UP75"/>
<keyword evidence="6" id="KW-1185">Reference proteome</keyword>
<accession>A0A6A1UP75</accession>
<evidence type="ECO:0000256" key="1">
    <source>
        <dbReference type="ARBA" id="ARBA00002668"/>
    </source>
</evidence>